<comment type="similarity">
    <text evidence="2">Belongs to the NlpA lipoprotein family.</text>
</comment>
<dbReference type="RefSeq" id="WP_123779614.1">
    <property type="nucleotide sequence ID" value="NZ_RKMG01000007.1"/>
</dbReference>
<evidence type="ECO:0000313" key="9">
    <source>
        <dbReference type="Proteomes" id="UP000273977"/>
    </source>
</evidence>
<dbReference type="PROSITE" id="PS51257">
    <property type="entry name" value="PROKAR_LIPOPROTEIN"/>
    <property type="match status" value="1"/>
</dbReference>
<feature type="signal peptide" evidence="7">
    <location>
        <begin position="1"/>
        <end position="23"/>
    </location>
</feature>
<evidence type="ECO:0000256" key="3">
    <source>
        <dbReference type="ARBA" id="ARBA00022729"/>
    </source>
</evidence>
<reference evidence="8 9" key="1">
    <citation type="submission" date="2018-11" db="EMBL/GenBank/DDBJ databases">
        <title>Aerococcus sp. SJQ22, whole genome shotgun sequence.</title>
        <authorList>
            <person name="Sun L."/>
            <person name="Gao X."/>
            <person name="Chen W."/>
            <person name="Huang K."/>
        </authorList>
    </citation>
    <scope>NUCLEOTIDE SEQUENCE [LARGE SCALE GENOMIC DNA]</scope>
    <source>
        <strain evidence="8 9">SJQ22</strain>
    </source>
</reference>
<organism evidence="8 9">
    <name type="scientific">Aerococcus agrisoli</name>
    <dbReference type="NCBI Taxonomy" id="2487350"/>
    <lineage>
        <taxon>Bacteria</taxon>
        <taxon>Bacillati</taxon>
        <taxon>Bacillota</taxon>
        <taxon>Bacilli</taxon>
        <taxon>Lactobacillales</taxon>
        <taxon>Aerococcaceae</taxon>
        <taxon>Aerococcus</taxon>
    </lineage>
</organism>
<protein>
    <submittedName>
        <fullName evidence="8">Metal ABC transporter substrate-binding protein</fullName>
    </submittedName>
</protein>
<evidence type="ECO:0000313" key="8">
    <source>
        <dbReference type="EMBL" id="RPA60940.1"/>
    </source>
</evidence>
<evidence type="ECO:0000256" key="1">
    <source>
        <dbReference type="ARBA" id="ARBA00004635"/>
    </source>
</evidence>
<dbReference type="PANTHER" id="PTHR30429">
    <property type="entry name" value="D-METHIONINE-BINDING LIPOPROTEIN METQ"/>
    <property type="match status" value="1"/>
</dbReference>
<evidence type="ECO:0000256" key="6">
    <source>
        <dbReference type="ARBA" id="ARBA00023288"/>
    </source>
</evidence>
<keyword evidence="3 7" id="KW-0732">Signal</keyword>
<dbReference type="PANTHER" id="PTHR30429:SF3">
    <property type="entry name" value="LIPOPROTEIN"/>
    <property type="match status" value="1"/>
</dbReference>
<gene>
    <name evidence="8" type="ORF">EF384_03565</name>
</gene>
<dbReference type="OrthoDB" id="9812878at2"/>
<dbReference type="EMBL" id="RKMG01000007">
    <property type="protein sequence ID" value="RPA60940.1"/>
    <property type="molecule type" value="Genomic_DNA"/>
</dbReference>
<dbReference type="AlphaFoldDB" id="A0A3N4GQP9"/>
<keyword evidence="4" id="KW-0472">Membrane</keyword>
<keyword evidence="6" id="KW-0449">Lipoprotein</keyword>
<accession>A0A3N4GQP9</accession>
<feature type="chain" id="PRO_5018132236" evidence="7">
    <location>
        <begin position="24"/>
        <end position="278"/>
    </location>
</feature>
<evidence type="ECO:0000256" key="7">
    <source>
        <dbReference type="SAM" id="SignalP"/>
    </source>
</evidence>
<proteinExistence type="inferred from homology"/>
<dbReference type="GO" id="GO:0016020">
    <property type="term" value="C:membrane"/>
    <property type="evidence" value="ECO:0007669"/>
    <property type="project" value="UniProtKB-SubCell"/>
</dbReference>
<keyword evidence="5" id="KW-0564">Palmitate</keyword>
<keyword evidence="9" id="KW-1185">Reference proteome</keyword>
<dbReference type="Gene3D" id="3.40.190.10">
    <property type="entry name" value="Periplasmic binding protein-like II"/>
    <property type="match status" value="2"/>
</dbReference>
<evidence type="ECO:0000256" key="5">
    <source>
        <dbReference type="ARBA" id="ARBA00023139"/>
    </source>
</evidence>
<name>A0A3N4GQP9_9LACT</name>
<dbReference type="SUPFAM" id="SSF53850">
    <property type="entry name" value="Periplasmic binding protein-like II"/>
    <property type="match status" value="1"/>
</dbReference>
<dbReference type="InterPro" id="IPR004872">
    <property type="entry name" value="Lipoprotein_NlpA"/>
</dbReference>
<comment type="subcellular location">
    <subcellularLocation>
        <location evidence="1">Membrane</location>
        <topology evidence="1">Lipid-anchor</topology>
    </subcellularLocation>
</comment>
<sequence length="278" mass="30150">MKKSIWITSAIALILAGCGNADAQETVTVASRGSDVDTWEFIADSDAVKEADLAIEVVSMEGDGVQTNQATAEQEVDVNAFQNLSYMYTFNENSDTKLVPIATTYREPMGVYSDKYEDISEVSEGDSVSVGVNSATQARQLLVLQGAGLITLSDDFDPDKGTVEDITENPLNLAFVQIDELQLARSLQDVDFSVIGNTLALEAGLNVTKDAIYIEELDENTNGTINVIATVADRADDETLQKLGDLYHSDEVQKFVAEEFEGTKIEVEVPVADVWTGE</sequence>
<evidence type="ECO:0000256" key="4">
    <source>
        <dbReference type="ARBA" id="ARBA00023136"/>
    </source>
</evidence>
<dbReference type="Proteomes" id="UP000273977">
    <property type="component" value="Unassembled WGS sequence"/>
</dbReference>
<dbReference type="Pfam" id="PF03180">
    <property type="entry name" value="Lipoprotein_9"/>
    <property type="match status" value="1"/>
</dbReference>
<evidence type="ECO:0000256" key="2">
    <source>
        <dbReference type="ARBA" id="ARBA00008973"/>
    </source>
</evidence>
<comment type="caution">
    <text evidence="8">The sequence shown here is derived from an EMBL/GenBank/DDBJ whole genome shotgun (WGS) entry which is preliminary data.</text>
</comment>